<evidence type="ECO:0000313" key="6">
    <source>
        <dbReference type="EMBL" id="CAB5227446.1"/>
    </source>
</evidence>
<reference evidence="1" key="1">
    <citation type="submission" date="2020-05" db="EMBL/GenBank/DDBJ databases">
        <authorList>
            <person name="Chiriac C."/>
            <person name="Salcher M."/>
            <person name="Ghai R."/>
            <person name="Kavagutti S V."/>
        </authorList>
    </citation>
    <scope>NUCLEOTIDE SEQUENCE</scope>
</reference>
<protein>
    <submittedName>
        <fullName evidence="1">Uncharacterized protein</fullName>
    </submittedName>
</protein>
<name>A0A6J5PIY5_9CAUD</name>
<evidence type="ECO:0000313" key="4">
    <source>
        <dbReference type="EMBL" id="CAB4198226.1"/>
    </source>
</evidence>
<sequence length="88" mass="9403">MTAWHSLLLWLSTLATDPVAVSEEKSRCEAAVMAAYATYSEETSSPIPVPTPPAKKCTCNGTKVIKPDGSIPQPCFCADNCKCKPGEK</sequence>
<evidence type="ECO:0000313" key="5">
    <source>
        <dbReference type="EMBL" id="CAB4210335.1"/>
    </source>
</evidence>
<organism evidence="1">
    <name type="scientific">uncultured Caudovirales phage</name>
    <dbReference type="NCBI Taxonomy" id="2100421"/>
    <lineage>
        <taxon>Viruses</taxon>
        <taxon>Duplodnaviria</taxon>
        <taxon>Heunggongvirae</taxon>
        <taxon>Uroviricota</taxon>
        <taxon>Caudoviricetes</taxon>
        <taxon>Peduoviridae</taxon>
        <taxon>Maltschvirus</taxon>
        <taxon>Maltschvirus maltsch</taxon>
    </lineage>
</organism>
<dbReference type="EMBL" id="LR798377">
    <property type="protein sequence ID" value="CAB5227446.1"/>
    <property type="molecule type" value="Genomic_DNA"/>
</dbReference>
<dbReference type="EMBL" id="LR797259">
    <property type="protein sequence ID" value="CAB4198226.1"/>
    <property type="molecule type" value="Genomic_DNA"/>
</dbReference>
<gene>
    <name evidence="3" type="ORF">UFOVP1073_20</name>
    <name evidence="4" type="ORF">UFOVP1308_59</name>
    <name evidence="5" type="ORF">UFOVP1423_10</name>
    <name evidence="6" type="ORF">UFOVP1520_55</name>
    <name evidence="1" type="ORF">UFOVP898_22</name>
    <name evidence="2" type="ORF">UFOVP985_37</name>
</gene>
<evidence type="ECO:0000313" key="3">
    <source>
        <dbReference type="EMBL" id="CAB4181264.1"/>
    </source>
</evidence>
<dbReference type="EMBL" id="LR796838">
    <property type="protein sequence ID" value="CAB4169138.1"/>
    <property type="molecule type" value="Genomic_DNA"/>
</dbReference>
<accession>A0A6J5PIY5</accession>
<dbReference type="EMBL" id="LR796942">
    <property type="protein sequence ID" value="CAB4176512.1"/>
    <property type="molecule type" value="Genomic_DNA"/>
</dbReference>
<evidence type="ECO:0000313" key="1">
    <source>
        <dbReference type="EMBL" id="CAB4169138.1"/>
    </source>
</evidence>
<dbReference type="EMBL" id="LR797361">
    <property type="protein sequence ID" value="CAB4210335.1"/>
    <property type="molecule type" value="Genomic_DNA"/>
</dbReference>
<dbReference type="EMBL" id="LR797009">
    <property type="protein sequence ID" value="CAB4181264.1"/>
    <property type="molecule type" value="Genomic_DNA"/>
</dbReference>
<evidence type="ECO:0000313" key="2">
    <source>
        <dbReference type="EMBL" id="CAB4176512.1"/>
    </source>
</evidence>
<proteinExistence type="predicted"/>